<dbReference type="InterPro" id="IPR039483">
    <property type="entry name" value="Meu6_PH_dom"/>
</dbReference>
<feature type="compositionally biased region" description="Basic and acidic residues" evidence="1">
    <location>
        <begin position="473"/>
        <end position="487"/>
    </location>
</feature>
<proteinExistence type="predicted"/>
<feature type="compositionally biased region" description="Basic and acidic residues" evidence="1">
    <location>
        <begin position="246"/>
        <end position="269"/>
    </location>
</feature>
<feature type="compositionally biased region" description="Low complexity" evidence="1">
    <location>
        <begin position="20"/>
        <end position="33"/>
    </location>
</feature>
<feature type="compositionally biased region" description="Basic and acidic residues" evidence="1">
    <location>
        <begin position="346"/>
        <end position="357"/>
    </location>
</feature>
<evidence type="ECO:0000259" key="2">
    <source>
        <dbReference type="PROSITE" id="PS50003"/>
    </source>
</evidence>
<feature type="compositionally biased region" description="Basic and acidic residues" evidence="1">
    <location>
        <begin position="428"/>
        <end position="439"/>
    </location>
</feature>
<dbReference type="InterPro" id="IPR011993">
    <property type="entry name" value="PH-like_dom_sf"/>
</dbReference>
<feature type="compositionally biased region" description="Basic and acidic residues" evidence="1">
    <location>
        <begin position="516"/>
        <end position="529"/>
    </location>
</feature>
<dbReference type="Gene3D" id="2.30.29.30">
    <property type="entry name" value="Pleckstrin-homology domain (PH domain)/Phosphotyrosine-binding domain (PTB)"/>
    <property type="match status" value="1"/>
</dbReference>
<dbReference type="InterPro" id="IPR001849">
    <property type="entry name" value="PH_domain"/>
</dbReference>
<evidence type="ECO:0000313" key="4">
    <source>
        <dbReference type="Proteomes" id="UP001305779"/>
    </source>
</evidence>
<accession>A0ABR0EZ08</accession>
<dbReference type="EMBL" id="JAXOVC010000001">
    <property type="protein sequence ID" value="KAK4506448.1"/>
    <property type="molecule type" value="Genomic_DNA"/>
</dbReference>
<feature type="compositionally biased region" description="Polar residues" evidence="1">
    <location>
        <begin position="608"/>
        <end position="621"/>
    </location>
</feature>
<name>A0ABR0EZ08_ZASCE</name>
<dbReference type="InterPro" id="IPR039712">
    <property type="entry name" value="Meu6"/>
</dbReference>
<dbReference type="Pfam" id="PF15406">
    <property type="entry name" value="PH_6"/>
    <property type="match status" value="1"/>
</dbReference>
<dbReference type="SUPFAM" id="SSF50729">
    <property type="entry name" value="PH domain-like"/>
    <property type="match status" value="1"/>
</dbReference>
<organism evidence="3 4">
    <name type="scientific">Zasmidium cellare</name>
    <name type="common">Wine cellar mold</name>
    <name type="synonym">Racodium cellare</name>
    <dbReference type="NCBI Taxonomy" id="395010"/>
    <lineage>
        <taxon>Eukaryota</taxon>
        <taxon>Fungi</taxon>
        <taxon>Dikarya</taxon>
        <taxon>Ascomycota</taxon>
        <taxon>Pezizomycotina</taxon>
        <taxon>Dothideomycetes</taxon>
        <taxon>Dothideomycetidae</taxon>
        <taxon>Mycosphaerellales</taxon>
        <taxon>Mycosphaerellaceae</taxon>
        <taxon>Zasmidium</taxon>
    </lineage>
</organism>
<feature type="compositionally biased region" description="Low complexity" evidence="1">
    <location>
        <begin position="407"/>
        <end position="425"/>
    </location>
</feature>
<feature type="compositionally biased region" description="Basic and acidic residues" evidence="1">
    <location>
        <begin position="586"/>
        <end position="596"/>
    </location>
</feature>
<feature type="region of interest" description="Disordered" evidence="1">
    <location>
        <begin position="232"/>
        <end position="621"/>
    </location>
</feature>
<feature type="compositionally biased region" description="Low complexity" evidence="1">
    <location>
        <begin position="503"/>
        <end position="515"/>
    </location>
</feature>
<feature type="compositionally biased region" description="Low complexity" evidence="1">
    <location>
        <begin position="314"/>
        <end position="344"/>
    </location>
</feature>
<feature type="domain" description="PH" evidence="2">
    <location>
        <begin position="76"/>
        <end position="204"/>
    </location>
</feature>
<feature type="compositionally biased region" description="Basic and acidic residues" evidence="1">
    <location>
        <begin position="378"/>
        <end position="395"/>
    </location>
</feature>
<feature type="compositionally biased region" description="Basic and acidic residues" evidence="1">
    <location>
        <begin position="563"/>
        <end position="577"/>
    </location>
</feature>
<sequence>MSDVQNTTAAPVVAETVVEPAAPVAVTDATAPVEEPKVDAEAPKTEVAEPVAEESKTEAAPAEEAKAETAAEKPIEPITEGVLAYKGPGLVKSLIPSKKEFWLSDEAVAPQNLDLFLRGEKPEISHAIVAWASQTGKGLLFFNKKNETDRTHPHDVLALYDATDLKKSSPHEFSFKLHGQNHVFKATSDAERDGWYLSIEKSIELGKASKEEIRESEGYKAEIEKLNKPNTLLGAASKRSQSQPKKSVDADKAVAERTGSTEEEKEDKKKSRSTSRGILGRLQGKKEEAEQKVAEKKEEKELEKEEKKADEEATPIAASTEAAPASAAVAAAEIPAAAEAAENLPAEEKKDVEEKPKPSKRGSIFGKVSSTWGSMKSPAKEKEQKDVELKPEAAKDGAVSENPPVLPETATTEPVTEPAVPAVEEPVTDAKAEEKKDVPADAVSPGKEKSNFLSGLGFMKRNRSVSPSANLKEPAKKEETAEVKPAEETPVVDAEAKKEEAVPEPAVEAAASSETPVEKNEAPKTETPNKRQSMLGSLGRRASKALNRMNAPKKENTAPAATEAKKEETAAEAKPVEETPVVNGESKAEKVEEQKSIGDVVPDAVNVGQPQHTTPTVTASA</sequence>
<evidence type="ECO:0000256" key="1">
    <source>
        <dbReference type="SAM" id="MobiDB-lite"/>
    </source>
</evidence>
<dbReference type="Proteomes" id="UP001305779">
    <property type="component" value="Unassembled WGS sequence"/>
</dbReference>
<protein>
    <recommendedName>
        <fullName evidence="2">PH domain-containing protein</fullName>
    </recommendedName>
</protein>
<gene>
    <name evidence="3" type="ORF">PRZ48_000180</name>
</gene>
<feature type="compositionally biased region" description="Basic and acidic residues" evidence="1">
    <location>
        <begin position="284"/>
        <end position="311"/>
    </location>
</feature>
<comment type="caution">
    <text evidence="3">The sequence shown here is derived from an EMBL/GenBank/DDBJ whole genome shotgun (WGS) entry which is preliminary data.</text>
</comment>
<dbReference type="PANTHER" id="PTHR42073:SF1">
    <property type="entry name" value="MEIOTIC EXPRESSION UP-REGULATED PROTEIN 6"/>
    <property type="match status" value="1"/>
</dbReference>
<dbReference type="PANTHER" id="PTHR42073">
    <property type="entry name" value="MEIOTIC EXPRESSION UP-REGULATED PROTEIN 6"/>
    <property type="match status" value="1"/>
</dbReference>
<feature type="region of interest" description="Disordered" evidence="1">
    <location>
        <begin position="20"/>
        <end position="71"/>
    </location>
</feature>
<keyword evidence="4" id="KW-1185">Reference proteome</keyword>
<feature type="compositionally biased region" description="Basic and acidic residues" evidence="1">
    <location>
        <begin position="34"/>
        <end position="71"/>
    </location>
</feature>
<evidence type="ECO:0000313" key="3">
    <source>
        <dbReference type="EMBL" id="KAK4506448.1"/>
    </source>
</evidence>
<reference evidence="3 4" key="1">
    <citation type="journal article" date="2023" name="G3 (Bethesda)">
        <title>A chromosome-level genome assembly of Zasmidium syzygii isolated from banana leaves.</title>
        <authorList>
            <person name="van Westerhoven A.C."/>
            <person name="Mehrabi R."/>
            <person name="Talebi R."/>
            <person name="Steentjes M.B.F."/>
            <person name="Corcolon B."/>
            <person name="Chong P.A."/>
            <person name="Kema G.H.J."/>
            <person name="Seidl M.F."/>
        </authorList>
    </citation>
    <scope>NUCLEOTIDE SEQUENCE [LARGE SCALE GENOMIC DNA]</scope>
    <source>
        <strain evidence="3 4">P124</strain>
    </source>
</reference>
<dbReference type="PROSITE" id="PS50003">
    <property type="entry name" value="PH_DOMAIN"/>
    <property type="match status" value="1"/>
</dbReference>